<evidence type="ECO:0000313" key="2">
    <source>
        <dbReference type="EMBL" id="KAK9018294.1"/>
    </source>
</evidence>
<gene>
    <name evidence="2" type="ORF">V6N11_001272</name>
</gene>
<organism evidence="2 3">
    <name type="scientific">Hibiscus sabdariffa</name>
    <name type="common">roselle</name>
    <dbReference type="NCBI Taxonomy" id="183260"/>
    <lineage>
        <taxon>Eukaryota</taxon>
        <taxon>Viridiplantae</taxon>
        <taxon>Streptophyta</taxon>
        <taxon>Embryophyta</taxon>
        <taxon>Tracheophyta</taxon>
        <taxon>Spermatophyta</taxon>
        <taxon>Magnoliopsida</taxon>
        <taxon>eudicotyledons</taxon>
        <taxon>Gunneridae</taxon>
        <taxon>Pentapetalae</taxon>
        <taxon>rosids</taxon>
        <taxon>malvids</taxon>
        <taxon>Malvales</taxon>
        <taxon>Malvaceae</taxon>
        <taxon>Malvoideae</taxon>
        <taxon>Hibiscus</taxon>
    </lineage>
</organism>
<dbReference type="EMBL" id="JBBPBN010000019">
    <property type="protein sequence ID" value="KAK9018294.1"/>
    <property type="molecule type" value="Genomic_DNA"/>
</dbReference>
<dbReference type="Proteomes" id="UP001396334">
    <property type="component" value="Unassembled WGS sequence"/>
</dbReference>
<evidence type="ECO:0000313" key="3">
    <source>
        <dbReference type="Proteomes" id="UP001396334"/>
    </source>
</evidence>
<sequence>MSEAVHGDHKGNHIITLFIGNISPKMHWSVLLQAFGFHVDVVDSFIANKKDRYEKLFAFNNVPKGKKRPPSKSTQEHDNKKRSGWPEDVKSVERNASDVKERDSGEPITFKRITSLWGDLEGLWENANQFVDCENVSLLITINHHEFINEVVELEVGSDLFQVRVLELCPWINESRMQKKSGLSENPSKVILDLEGSSSEEV</sequence>
<keyword evidence="3" id="KW-1185">Reference proteome</keyword>
<feature type="compositionally biased region" description="Basic and acidic residues" evidence="1">
    <location>
        <begin position="74"/>
        <end position="103"/>
    </location>
</feature>
<proteinExistence type="predicted"/>
<accession>A0ABR2RZZ8</accession>
<evidence type="ECO:0000256" key="1">
    <source>
        <dbReference type="SAM" id="MobiDB-lite"/>
    </source>
</evidence>
<feature type="region of interest" description="Disordered" evidence="1">
    <location>
        <begin position="64"/>
        <end position="103"/>
    </location>
</feature>
<name>A0ABR2RZZ8_9ROSI</name>
<reference evidence="2 3" key="1">
    <citation type="journal article" date="2024" name="G3 (Bethesda)">
        <title>Genome assembly of Hibiscus sabdariffa L. provides insights into metabolisms of medicinal natural products.</title>
        <authorList>
            <person name="Kim T."/>
        </authorList>
    </citation>
    <scope>NUCLEOTIDE SEQUENCE [LARGE SCALE GENOMIC DNA]</scope>
    <source>
        <strain evidence="2">TK-2024</strain>
        <tissue evidence="2">Old leaves</tissue>
    </source>
</reference>
<dbReference type="CDD" id="cd00590">
    <property type="entry name" value="RRM_SF"/>
    <property type="match status" value="1"/>
</dbReference>
<protein>
    <submittedName>
        <fullName evidence="2">Uncharacterized protein</fullName>
    </submittedName>
</protein>
<comment type="caution">
    <text evidence="2">The sequence shown here is derived from an EMBL/GenBank/DDBJ whole genome shotgun (WGS) entry which is preliminary data.</text>
</comment>